<dbReference type="EC" id="2.7.8.-" evidence="11"/>
<feature type="transmembrane region" description="Helical" evidence="12">
    <location>
        <begin position="35"/>
        <end position="60"/>
    </location>
</feature>
<keyword evidence="7 12" id="KW-0812">Transmembrane</keyword>
<evidence type="ECO:0000256" key="10">
    <source>
        <dbReference type="ARBA" id="ARBA00023136"/>
    </source>
</evidence>
<evidence type="ECO:0000256" key="9">
    <source>
        <dbReference type="ARBA" id="ARBA00022989"/>
    </source>
</evidence>
<keyword evidence="4" id="KW-1003">Cell membrane</keyword>
<evidence type="ECO:0000256" key="7">
    <source>
        <dbReference type="ARBA" id="ARBA00022692"/>
    </source>
</evidence>
<comment type="function">
    <text evidence="1">Could be a virulence factor.</text>
</comment>
<evidence type="ECO:0000313" key="14">
    <source>
        <dbReference type="EMBL" id="CUH39913.1"/>
    </source>
</evidence>
<comment type="subcellular location">
    <subcellularLocation>
        <location evidence="2">Cell membrane</location>
    </subcellularLocation>
    <subcellularLocation>
        <location evidence="3">Secreted</location>
    </subcellularLocation>
</comment>
<reference evidence="14 15" key="1">
    <citation type="submission" date="2015-09" db="EMBL/GenBank/DDBJ databases">
        <authorList>
            <person name="Jackson K.R."/>
            <person name="Lunt B.L."/>
            <person name="Fisher J.N.B."/>
            <person name="Gardner A.V."/>
            <person name="Bailey M.E."/>
            <person name="Deus L.M."/>
            <person name="Earl A.S."/>
            <person name="Gibby P.D."/>
            <person name="Hartmann K.A."/>
            <person name="Liu J.E."/>
            <person name="Manci A.M."/>
            <person name="Nielsen D.A."/>
            <person name="Solomon M.B."/>
            <person name="Breakwell D.P."/>
            <person name="Burnett S.H."/>
            <person name="Grose J.H."/>
        </authorList>
    </citation>
    <scope>NUCLEOTIDE SEQUENCE [LARGE SCALE GENOMIC DNA]</scope>
    <source>
        <strain evidence="14 15">CECT 7799</strain>
    </source>
</reference>
<evidence type="ECO:0000256" key="1">
    <source>
        <dbReference type="ARBA" id="ARBA00003145"/>
    </source>
</evidence>
<feature type="domain" description="PLD phosphodiesterase" evidence="13">
    <location>
        <begin position="197"/>
        <end position="224"/>
    </location>
</feature>
<dbReference type="GO" id="GO:0005886">
    <property type="term" value="C:plasma membrane"/>
    <property type="evidence" value="ECO:0007669"/>
    <property type="project" value="UniProtKB-SubCell"/>
</dbReference>
<dbReference type="Proteomes" id="UP000049455">
    <property type="component" value="Unassembled WGS sequence"/>
</dbReference>
<dbReference type="SUPFAM" id="SSF56024">
    <property type="entry name" value="Phospholipase D/nuclease"/>
    <property type="match status" value="2"/>
</dbReference>
<dbReference type="NCBIfam" id="TIGR04265">
    <property type="entry name" value="bac_cardiolipin"/>
    <property type="match status" value="1"/>
</dbReference>
<evidence type="ECO:0000256" key="11">
    <source>
        <dbReference type="NCBIfam" id="TIGR04265"/>
    </source>
</evidence>
<evidence type="ECO:0000256" key="5">
    <source>
        <dbReference type="ARBA" id="ARBA00022525"/>
    </source>
</evidence>
<dbReference type="CDD" id="cd09110">
    <property type="entry name" value="PLDc_CLS_1"/>
    <property type="match status" value="1"/>
</dbReference>
<dbReference type="GO" id="GO:0005576">
    <property type="term" value="C:extracellular region"/>
    <property type="evidence" value="ECO:0007669"/>
    <property type="project" value="UniProtKB-SubCell"/>
</dbReference>
<evidence type="ECO:0000256" key="4">
    <source>
        <dbReference type="ARBA" id="ARBA00022475"/>
    </source>
</evidence>
<feature type="domain" description="PLD phosphodiesterase" evidence="13">
    <location>
        <begin position="370"/>
        <end position="397"/>
    </location>
</feature>
<keyword evidence="5" id="KW-0964">Secreted</keyword>
<proteinExistence type="predicted"/>
<dbReference type="Gene3D" id="3.30.870.10">
    <property type="entry name" value="Endonuclease Chain A"/>
    <property type="match status" value="2"/>
</dbReference>
<dbReference type="OrthoDB" id="9762009at2"/>
<dbReference type="GO" id="GO:0032049">
    <property type="term" value="P:cardiolipin biosynthetic process"/>
    <property type="evidence" value="ECO:0007669"/>
    <property type="project" value="UniProtKB-UniRule"/>
</dbReference>
<gene>
    <name evidence="14" type="primary">ywiE_2</name>
    <name evidence="14" type="ORF">JSE7799_02641</name>
</gene>
<keyword evidence="15" id="KW-1185">Reference proteome</keyword>
<keyword evidence="9 12" id="KW-1133">Transmembrane helix</keyword>
<dbReference type="InterPro" id="IPR025202">
    <property type="entry name" value="PLD-like_dom"/>
</dbReference>
<evidence type="ECO:0000259" key="13">
    <source>
        <dbReference type="PROSITE" id="PS50035"/>
    </source>
</evidence>
<evidence type="ECO:0000256" key="3">
    <source>
        <dbReference type="ARBA" id="ARBA00004613"/>
    </source>
</evidence>
<keyword evidence="6 14" id="KW-0808">Transferase</keyword>
<evidence type="ECO:0000256" key="2">
    <source>
        <dbReference type="ARBA" id="ARBA00004236"/>
    </source>
</evidence>
<accession>A0A0M7BDE4</accession>
<evidence type="ECO:0000313" key="15">
    <source>
        <dbReference type="Proteomes" id="UP000049455"/>
    </source>
</evidence>
<evidence type="ECO:0000256" key="8">
    <source>
        <dbReference type="ARBA" id="ARBA00022737"/>
    </source>
</evidence>
<dbReference type="AlphaFoldDB" id="A0A0M7BDE4"/>
<evidence type="ECO:0000256" key="12">
    <source>
        <dbReference type="SAM" id="Phobius"/>
    </source>
</evidence>
<dbReference type="PANTHER" id="PTHR21248:SF22">
    <property type="entry name" value="PHOSPHOLIPASE D"/>
    <property type="match status" value="1"/>
</dbReference>
<dbReference type="InterPro" id="IPR001736">
    <property type="entry name" value="PLipase_D/transphosphatidylase"/>
</dbReference>
<keyword evidence="8" id="KW-0677">Repeat</keyword>
<evidence type="ECO:0000256" key="6">
    <source>
        <dbReference type="ARBA" id="ARBA00022679"/>
    </source>
</evidence>
<dbReference type="PROSITE" id="PS50035">
    <property type="entry name" value="PLD"/>
    <property type="match status" value="2"/>
</dbReference>
<organism evidence="14 15">
    <name type="scientific">Jannaschia seosinensis</name>
    <dbReference type="NCBI Taxonomy" id="313367"/>
    <lineage>
        <taxon>Bacteria</taxon>
        <taxon>Pseudomonadati</taxon>
        <taxon>Pseudomonadota</taxon>
        <taxon>Alphaproteobacteria</taxon>
        <taxon>Rhodobacterales</taxon>
        <taxon>Roseobacteraceae</taxon>
        <taxon>Jannaschia</taxon>
    </lineage>
</organism>
<dbReference type="EMBL" id="CYPR01000173">
    <property type="protein sequence ID" value="CUH39913.1"/>
    <property type="molecule type" value="Genomic_DNA"/>
</dbReference>
<keyword evidence="10 12" id="KW-0472">Membrane</keyword>
<dbReference type="SMART" id="SM00155">
    <property type="entry name" value="PLDc"/>
    <property type="match status" value="2"/>
</dbReference>
<dbReference type="RefSeq" id="WP_055664042.1">
    <property type="nucleotide sequence ID" value="NZ_CYPR01000173.1"/>
</dbReference>
<dbReference type="PANTHER" id="PTHR21248">
    <property type="entry name" value="CARDIOLIPIN SYNTHASE"/>
    <property type="match status" value="1"/>
</dbReference>
<protein>
    <recommendedName>
        <fullName evidence="11">Cardiolipin synthase</fullName>
        <ecNumber evidence="11">2.7.8.-</ecNumber>
    </recommendedName>
</protein>
<dbReference type="InterPro" id="IPR022924">
    <property type="entry name" value="Cardiolipin_synthase"/>
</dbReference>
<dbReference type="STRING" id="313367.JSE7799_02641"/>
<dbReference type="Pfam" id="PF13091">
    <property type="entry name" value="PLDc_2"/>
    <property type="match status" value="2"/>
</dbReference>
<dbReference type="GO" id="GO:0008808">
    <property type="term" value="F:cardiolipin synthase activity"/>
    <property type="evidence" value="ECO:0007669"/>
    <property type="project" value="UniProtKB-UniRule"/>
</dbReference>
<sequence>MIDIWDLPLWATTGLILLALAAARAALSTARTPQGAAAWVVFLLAYPLFAVPIFALFGGLSRINQRPDKRHGATDDREDAPGRLHALRAITHVPLREGNDLRLLVDGQATFDAMFAAIDAAETEILVQFYIIRADGTGEALRDRLIAASRRGVRVRVLCDLIGSVTLGWRYPRELREAGVEVRGMLAPHHTMGRVGVNFRNHRKNVVIDNKVGFTGGINIGDEYVDGGKHFDTWRDTHLRVEGPMVGHLRKLFAGDWEVVSGQSLPEMPVPGPAGDRLGLVTGFGPTDPLERGSLLFCGLIGLARRRLWITTPYLVPHADVLTAIQLAHMRGVEVRIMIPYPADRWLAWYASRGIARELVRMGIEVHEYVPGLMHQKVMLIDDDIASVGTVNLDIRSLLLNFEATALVEDKGFASEVETMLNADFDRSRPVPDPPPRHVRLLAPVARLFGPLL</sequence>
<name>A0A0M7BDE4_9RHOB</name>